<evidence type="ECO:0000313" key="1">
    <source>
        <dbReference type="EMBL" id="MPN07641.1"/>
    </source>
</evidence>
<name>A0A645F033_9ZZZZ</name>
<organism evidence="1">
    <name type="scientific">bioreactor metagenome</name>
    <dbReference type="NCBI Taxonomy" id="1076179"/>
    <lineage>
        <taxon>unclassified sequences</taxon>
        <taxon>metagenomes</taxon>
        <taxon>ecological metagenomes</taxon>
    </lineage>
</organism>
<accession>A0A645F033</accession>
<dbReference type="EMBL" id="VSSQ01053642">
    <property type="protein sequence ID" value="MPN07641.1"/>
    <property type="molecule type" value="Genomic_DNA"/>
</dbReference>
<reference evidence="1" key="1">
    <citation type="submission" date="2019-08" db="EMBL/GenBank/DDBJ databases">
        <authorList>
            <person name="Kucharzyk K."/>
            <person name="Murdoch R.W."/>
            <person name="Higgins S."/>
            <person name="Loffler F."/>
        </authorList>
    </citation>
    <scope>NUCLEOTIDE SEQUENCE</scope>
</reference>
<sequence>MPSREIWAGALSLLLLHEETGCIHSAHNAARLLDQICDADDIDDDTRRLCERASARLSCHENRCQENRHACPA</sequence>
<protein>
    <submittedName>
        <fullName evidence="1">Uncharacterized protein</fullName>
    </submittedName>
</protein>
<dbReference type="AlphaFoldDB" id="A0A645F033"/>
<gene>
    <name evidence="1" type="ORF">SDC9_154912</name>
</gene>
<proteinExistence type="predicted"/>
<comment type="caution">
    <text evidence="1">The sequence shown here is derived from an EMBL/GenBank/DDBJ whole genome shotgun (WGS) entry which is preliminary data.</text>
</comment>